<reference evidence="1" key="1">
    <citation type="submission" date="2015-11" db="EMBL/GenBank/DDBJ databases">
        <title>De novo transcriptome assembly of four potential Pierce s Disease insect vectors from Arizona vineyards.</title>
        <authorList>
            <person name="Tassone E.E."/>
        </authorList>
    </citation>
    <scope>NUCLEOTIDE SEQUENCE</scope>
</reference>
<feature type="non-terminal residue" evidence="1">
    <location>
        <position position="1"/>
    </location>
</feature>
<sequence length="108" mass="12329">ASCEKICNLFVSVLGFMDLDNEELKLKTANLVAYYPSDFADPEALFEETLHMKNVFVTVFQSEKDPLKLLNSIYEKNLQPIFLNLCTAIRLFCTIPVTVLTAERSFSR</sequence>
<evidence type="ECO:0000313" key="1">
    <source>
        <dbReference type="EMBL" id="JAS61618.1"/>
    </source>
</evidence>
<accession>A0A1B6GGP9</accession>
<dbReference type="EMBL" id="GECZ01008151">
    <property type="protein sequence ID" value="JAS61618.1"/>
    <property type="molecule type" value="Transcribed_RNA"/>
</dbReference>
<feature type="non-terminal residue" evidence="1">
    <location>
        <position position="108"/>
    </location>
</feature>
<organism evidence="1">
    <name type="scientific">Cuerna arida</name>
    <dbReference type="NCBI Taxonomy" id="1464854"/>
    <lineage>
        <taxon>Eukaryota</taxon>
        <taxon>Metazoa</taxon>
        <taxon>Ecdysozoa</taxon>
        <taxon>Arthropoda</taxon>
        <taxon>Hexapoda</taxon>
        <taxon>Insecta</taxon>
        <taxon>Pterygota</taxon>
        <taxon>Neoptera</taxon>
        <taxon>Paraneoptera</taxon>
        <taxon>Hemiptera</taxon>
        <taxon>Auchenorrhyncha</taxon>
        <taxon>Membracoidea</taxon>
        <taxon>Cicadellidae</taxon>
        <taxon>Cicadellinae</taxon>
        <taxon>Proconiini</taxon>
        <taxon>Cuerna</taxon>
    </lineage>
</organism>
<protein>
    <submittedName>
        <fullName evidence="1">Uncharacterized protein</fullName>
    </submittedName>
</protein>
<dbReference type="AlphaFoldDB" id="A0A1B6GGP9"/>
<proteinExistence type="predicted"/>
<name>A0A1B6GGP9_9HEMI</name>
<gene>
    <name evidence="1" type="ORF">g.48371</name>
</gene>